<evidence type="ECO:0000256" key="8">
    <source>
        <dbReference type="ARBA" id="ARBA00022989"/>
    </source>
</evidence>
<keyword evidence="5" id="KW-0999">Mitochondrion inner membrane</keyword>
<evidence type="ECO:0000313" key="17">
    <source>
        <dbReference type="Proteomes" id="UP000308199"/>
    </source>
</evidence>
<dbReference type="Proteomes" id="UP000308199">
    <property type="component" value="Unassembled WGS sequence"/>
</dbReference>
<dbReference type="SUPFAM" id="SSF52540">
    <property type="entry name" value="P-loop containing nucleoside triphosphate hydrolases"/>
    <property type="match status" value="1"/>
</dbReference>
<evidence type="ECO:0000256" key="1">
    <source>
        <dbReference type="ARBA" id="ARBA00004434"/>
    </source>
</evidence>
<dbReference type="Pfam" id="PF25426">
    <property type="entry name" value="AAA_lid_BCS1"/>
    <property type="match status" value="1"/>
</dbReference>
<keyword evidence="10" id="KW-0472">Membrane</keyword>
<evidence type="ECO:0000313" key="16">
    <source>
        <dbReference type="EMBL" id="THH09776.1"/>
    </source>
</evidence>
<evidence type="ECO:0008006" key="18">
    <source>
        <dbReference type="Google" id="ProtNLM"/>
    </source>
</evidence>
<dbReference type="EMBL" id="SGPK01000053">
    <property type="protein sequence ID" value="THH09776.1"/>
    <property type="molecule type" value="Genomic_DNA"/>
</dbReference>
<protein>
    <recommendedName>
        <fullName evidence="18">AAA+ ATPase domain-containing protein</fullName>
    </recommendedName>
</protein>
<dbReference type="GO" id="GO:0016887">
    <property type="term" value="F:ATP hydrolysis activity"/>
    <property type="evidence" value="ECO:0007669"/>
    <property type="project" value="InterPro"/>
</dbReference>
<sequence>MYQGASYSSSFKQLGLLENATNASSNAVPNSPDGLVATIESFWTFVLYSSAIRDGAKLFIIGVALESGRILLSMVWASFIESFFITAEFEDKDDTFTWIMFWLSRQPKWNKSRNVRISTFRYGQSGVSDQVPGEEEENNNATPLRRLAYTPTHDKTQYMWYRGSWMCVTRSRSQGDMWNRNGDERLTITMLTLNLSKLDALLLEAKRVYKKDSEGRINIYISDAYNEWTLAGSRPKRPLSSVVLDEGVKEHILADTKDFMANEKWYADRGIPWRRGYLLHGCPGSGKTSLIHSLAGELNLDIYIISLSKKNLDDSSLNEMISKLPSHSLALIEDIDAAFFRGVTREGDSTNMSGKIPDVASTQEPHIQSVTPASGVTLSGLLGAIDGVAAQEGRLLFATTNKYGALDPALVRPGRLDVHIRFKNSGRVQVAELFRNFFPPIHVGRGVTKNMEVDDSNVNIKNDFGLEVSTRSELGSGLGDEESTLVNSPIATPTGFSLSETNGNFKSPSAIYTTDRGSASHIPKLSQREVNRLAHAFSARVPEGEFSMAAIQGLLMQYKTRPYSVIDEVGNWVADERRKRKEREGSVKEEENTKGSDVMNNKTPVNETIKTEETIQSLNLCIWWPLGMI</sequence>
<evidence type="ECO:0000256" key="12">
    <source>
        <dbReference type="RuleBase" id="RU003651"/>
    </source>
</evidence>
<evidence type="ECO:0000256" key="6">
    <source>
        <dbReference type="ARBA" id="ARBA00022801"/>
    </source>
</evidence>
<dbReference type="InterPro" id="IPR003593">
    <property type="entry name" value="AAA+_ATPase"/>
</dbReference>
<evidence type="ECO:0000256" key="5">
    <source>
        <dbReference type="ARBA" id="ARBA00022792"/>
    </source>
</evidence>
<comment type="catalytic activity">
    <reaction evidence="11">
        <text>ATP + H2O = ADP + phosphate + H(+)</text>
        <dbReference type="Rhea" id="RHEA:13065"/>
        <dbReference type="ChEBI" id="CHEBI:15377"/>
        <dbReference type="ChEBI" id="CHEBI:15378"/>
        <dbReference type="ChEBI" id="CHEBI:30616"/>
        <dbReference type="ChEBI" id="CHEBI:43474"/>
        <dbReference type="ChEBI" id="CHEBI:456216"/>
    </reaction>
    <physiologicalReaction direction="left-to-right" evidence="11">
        <dbReference type="Rhea" id="RHEA:13066"/>
    </physiologicalReaction>
</comment>
<dbReference type="Pfam" id="PF00004">
    <property type="entry name" value="AAA"/>
    <property type="match status" value="1"/>
</dbReference>
<feature type="compositionally biased region" description="Basic and acidic residues" evidence="13">
    <location>
        <begin position="576"/>
        <end position="594"/>
    </location>
</feature>
<dbReference type="InterPro" id="IPR003960">
    <property type="entry name" value="ATPase_AAA_CS"/>
</dbReference>
<dbReference type="InterPro" id="IPR050747">
    <property type="entry name" value="Mitochondrial_chaperone_BCS1"/>
</dbReference>
<organism evidence="16 17">
    <name type="scientific">Phellinidium pouzarii</name>
    <dbReference type="NCBI Taxonomy" id="167371"/>
    <lineage>
        <taxon>Eukaryota</taxon>
        <taxon>Fungi</taxon>
        <taxon>Dikarya</taxon>
        <taxon>Basidiomycota</taxon>
        <taxon>Agaricomycotina</taxon>
        <taxon>Agaricomycetes</taxon>
        <taxon>Hymenochaetales</taxon>
        <taxon>Hymenochaetaceae</taxon>
        <taxon>Phellinidium</taxon>
    </lineage>
</organism>
<keyword evidence="9" id="KW-0496">Mitochondrion</keyword>
<proteinExistence type="inferred from homology"/>
<evidence type="ECO:0000256" key="3">
    <source>
        <dbReference type="ARBA" id="ARBA00022692"/>
    </source>
</evidence>
<dbReference type="InterPro" id="IPR014851">
    <property type="entry name" value="BCS1_N"/>
</dbReference>
<dbReference type="Pfam" id="PF08740">
    <property type="entry name" value="BCS1_N"/>
    <property type="match status" value="1"/>
</dbReference>
<name>A0A4S4LD73_9AGAM</name>
<dbReference type="SMART" id="SM01024">
    <property type="entry name" value="BCS1_N"/>
    <property type="match status" value="1"/>
</dbReference>
<dbReference type="PROSITE" id="PS00674">
    <property type="entry name" value="AAA"/>
    <property type="match status" value="1"/>
</dbReference>
<dbReference type="AlphaFoldDB" id="A0A4S4LD73"/>
<feature type="region of interest" description="Disordered" evidence="13">
    <location>
        <begin position="576"/>
        <end position="604"/>
    </location>
</feature>
<evidence type="ECO:0000259" key="14">
    <source>
        <dbReference type="SMART" id="SM00382"/>
    </source>
</evidence>
<gene>
    <name evidence="16" type="ORF">EW145_g1783</name>
</gene>
<dbReference type="GO" id="GO:0005524">
    <property type="term" value="F:ATP binding"/>
    <property type="evidence" value="ECO:0007669"/>
    <property type="project" value="UniProtKB-KW"/>
</dbReference>
<keyword evidence="17" id="KW-1185">Reference proteome</keyword>
<dbReference type="PANTHER" id="PTHR23070">
    <property type="entry name" value="BCS1 AAA-TYPE ATPASE"/>
    <property type="match status" value="1"/>
</dbReference>
<dbReference type="SMART" id="SM00382">
    <property type="entry name" value="AAA"/>
    <property type="match status" value="1"/>
</dbReference>
<feature type="domain" description="BCS1 N-terminal" evidence="15">
    <location>
        <begin position="59"/>
        <end position="242"/>
    </location>
</feature>
<feature type="domain" description="AAA+ ATPase" evidence="14">
    <location>
        <begin position="273"/>
        <end position="426"/>
    </location>
</feature>
<accession>A0A4S4LD73</accession>
<dbReference type="InterPro" id="IPR003959">
    <property type="entry name" value="ATPase_AAA_core"/>
</dbReference>
<reference evidence="16 17" key="1">
    <citation type="submission" date="2019-02" db="EMBL/GenBank/DDBJ databases">
        <title>Genome sequencing of the rare red list fungi Phellinidium pouzarii.</title>
        <authorList>
            <person name="Buettner E."/>
            <person name="Kellner H."/>
        </authorList>
    </citation>
    <scope>NUCLEOTIDE SEQUENCE [LARGE SCALE GENOMIC DNA]</scope>
    <source>
        <strain evidence="16 17">DSM 108285</strain>
    </source>
</reference>
<keyword evidence="8" id="KW-1133">Transmembrane helix</keyword>
<evidence type="ECO:0000259" key="15">
    <source>
        <dbReference type="SMART" id="SM01024"/>
    </source>
</evidence>
<comment type="subcellular location">
    <subcellularLocation>
        <location evidence="1">Mitochondrion inner membrane</location>
        <topology evidence="1">Single-pass membrane protein</topology>
    </subcellularLocation>
</comment>
<evidence type="ECO:0000256" key="11">
    <source>
        <dbReference type="ARBA" id="ARBA00048778"/>
    </source>
</evidence>
<evidence type="ECO:0000256" key="2">
    <source>
        <dbReference type="ARBA" id="ARBA00007448"/>
    </source>
</evidence>
<evidence type="ECO:0000256" key="13">
    <source>
        <dbReference type="SAM" id="MobiDB-lite"/>
    </source>
</evidence>
<keyword evidence="3" id="KW-0812">Transmembrane</keyword>
<comment type="caution">
    <text evidence="16">The sequence shown here is derived from an EMBL/GenBank/DDBJ whole genome shotgun (WGS) entry which is preliminary data.</text>
</comment>
<dbReference type="OrthoDB" id="10251412at2759"/>
<evidence type="ECO:0000256" key="7">
    <source>
        <dbReference type="ARBA" id="ARBA00022840"/>
    </source>
</evidence>
<keyword evidence="6" id="KW-0378">Hydrolase</keyword>
<dbReference type="GO" id="GO:0005743">
    <property type="term" value="C:mitochondrial inner membrane"/>
    <property type="evidence" value="ECO:0007669"/>
    <property type="project" value="UniProtKB-SubCell"/>
</dbReference>
<keyword evidence="7 12" id="KW-0067">ATP-binding</keyword>
<keyword evidence="4 12" id="KW-0547">Nucleotide-binding</keyword>
<evidence type="ECO:0000256" key="9">
    <source>
        <dbReference type="ARBA" id="ARBA00023128"/>
    </source>
</evidence>
<dbReference type="InterPro" id="IPR027417">
    <property type="entry name" value="P-loop_NTPase"/>
</dbReference>
<comment type="similarity">
    <text evidence="2">Belongs to the AAA ATPase family. BCS1 subfamily.</text>
</comment>
<evidence type="ECO:0000256" key="4">
    <source>
        <dbReference type="ARBA" id="ARBA00022741"/>
    </source>
</evidence>
<evidence type="ECO:0000256" key="10">
    <source>
        <dbReference type="ARBA" id="ARBA00023136"/>
    </source>
</evidence>
<dbReference type="InterPro" id="IPR057495">
    <property type="entry name" value="AAA_lid_BCS1"/>
</dbReference>
<dbReference type="Gene3D" id="3.40.50.300">
    <property type="entry name" value="P-loop containing nucleotide triphosphate hydrolases"/>
    <property type="match status" value="1"/>
</dbReference>